<keyword evidence="3" id="KW-1185">Reference proteome</keyword>
<evidence type="ECO:0000313" key="2">
    <source>
        <dbReference type="EMBL" id="PWA01614.1"/>
    </source>
</evidence>
<reference evidence="2 3" key="1">
    <citation type="journal article" date="2018" name="MBio">
        <title>Comparative Genomics Reveals the Core Gene Toolbox for the Fungus-Insect Symbiosis.</title>
        <authorList>
            <person name="Wang Y."/>
            <person name="Stata M."/>
            <person name="Wang W."/>
            <person name="Stajich J.E."/>
            <person name="White M.M."/>
            <person name="Moncalvo J.M."/>
        </authorList>
    </citation>
    <scope>NUCLEOTIDE SEQUENCE [LARGE SCALE GENOMIC DNA]</scope>
    <source>
        <strain evidence="2 3">AUS-126-30</strain>
    </source>
</reference>
<feature type="region of interest" description="Disordered" evidence="1">
    <location>
        <begin position="107"/>
        <end position="126"/>
    </location>
</feature>
<dbReference type="AlphaFoldDB" id="A0A2U1J994"/>
<proteinExistence type="predicted"/>
<gene>
    <name evidence="2" type="ORF">BB558_002280</name>
</gene>
<evidence type="ECO:0000313" key="3">
    <source>
        <dbReference type="Proteomes" id="UP000245591"/>
    </source>
</evidence>
<dbReference type="EMBL" id="MBFU01000150">
    <property type="protein sequence ID" value="PWA01614.1"/>
    <property type="molecule type" value="Genomic_DNA"/>
</dbReference>
<organism evidence="2 3">
    <name type="scientific">Smittium angustum</name>
    <dbReference type="NCBI Taxonomy" id="133377"/>
    <lineage>
        <taxon>Eukaryota</taxon>
        <taxon>Fungi</taxon>
        <taxon>Fungi incertae sedis</taxon>
        <taxon>Zoopagomycota</taxon>
        <taxon>Kickxellomycotina</taxon>
        <taxon>Harpellomycetes</taxon>
        <taxon>Harpellales</taxon>
        <taxon>Legeriomycetaceae</taxon>
        <taxon>Smittium</taxon>
    </lineage>
</organism>
<evidence type="ECO:0000256" key="1">
    <source>
        <dbReference type="SAM" id="MobiDB-lite"/>
    </source>
</evidence>
<comment type="caution">
    <text evidence="2">The sequence shown here is derived from an EMBL/GenBank/DDBJ whole genome shotgun (WGS) entry which is preliminary data.</text>
</comment>
<dbReference type="Proteomes" id="UP000245591">
    <property type="component" value="Unassembled WGS sequence"/>
</dbReference>
<protein>
    <submittedName>
        <fullName evidence="2">Uncharacterized protein</fullName>
    </submittedName>
</protein>
<sequence length="126" mass="14391">MVRLGAAGVGYGEKFNTVENIENNSIEILSNNDILTILNIENKNSIEYTNEIINEIDQIIAEKETHVNIDINSVIETDEMTETSHKINNENNPMDFFNAVNFKEEFDFDSDEENNSEDNIDTIDND</sequence>
<accession>A0A2U1J994</accession>
<name>A0A2U1J994_SMIAN</name>